<evidence type="ECO:0000256" key="7">
    <source>
        <dbReference type="SAM" id="MobiDB-lite"/>
    </source>
</evidence>
<feature type="compositionally biased region" description="Pro residues" evidence="7">
    <location>
        <begin position="972"/>
        <end position="981"/>
    </location>
</feature>
<feature type="compositionally biased region" description="Low complexity" evidence="7">
    <location>
        <begin position="982"/>
        <end position="1025"/>
    </location>
</feature>
<dbReference type="Pfam" id="PF12047">
    <property type="entry name" value="DNMT1-RFD"/>
    <property type="match status" value="1"/>
</dbReference>
<evidence type="ECO:0000313" key="9">
    <source>
        <dbReference type="EMBL" id="KAK9663927.1"/>
    </source>
</evidence>
<dbReference type="PANTHER" id="PTHR46235:SF13">
    <property type="entry name" value="EDM2-LIKE PROTEIN1"/>
    <property type="match status" value="1"/>
</dbReference>
<dbReference type="Pfam" id="PF22908">
    <property type="entry name" value="PHD_NSD"/>
    <property type="match status" value="1"/>
</dbReference>
<feature type="region of interest" description="Disordered" evidence="7">
    <location>
        <begin position="962"/>
        <end position="1025"/>
    </location>
</feature>
<accession>A0AAW1GJH8</accession>
<dbReference type="GO" id="GO:0008270">
    <property type="term" value="F:zinc ion binding"/>
    <property type="evidence" value="ECO:0007669"/>
    <property type="project" value="UniProtKB-KW"/>
</dbReference>
<protein>
    <recommendedName>
        <fullName evidence="8">Zinc finger PHD-type domain-containing protein</fullName>
    </recommendedName>
</protein>
<evidence type="ECO:0000256" key="3">
    <source>
        <dbReference type="ARBA" id="ARBA00022737"/>
    </source>
</evidence>
<evidence type="ECO:0000313" key="10">
    <source>
        <dbReference type="Proteomes" id="UP001443914"/>
    </source>
</evidence>
<organism evidence="9 10">
    <name type="scientific">Saponaria officinalis</name>
    <name type="common">Common soapwort</name>
    <name type="synonym">Lychnis saponaria</name>
    <dbReference type="NCBI Taxonomy" id="3572"/>
    <lineage>
        <taxon>Eukaryota</taxon>
        <taxon>Viridiplantae</taxon>
        <taxon>Streptophyta</taxon>
        <taxon>Embryophyta</taxon>
        <taxon>Tracheophyta</taxon>
        <taxon>Spermatophyta</taxon>
        <taxon>Magnoliopsida</taxon>
        <taxon>eudicotyledons</taxon>
        <taxon>Gunneridae</taxon>
        <taxon>Pentapetalae</taxon>
        <taxon>Caryophyllales</taxon>
        <taxon>Caryophyllaceae</taxon>
        <taxon>Caryophylleae</taxon>
        <taxon>Saponaria</taxon>
    </lineage>
</organism>
<dbReference type="InterPro" id="IPR001965">
    <property type="entry name" value="Znf_PHD"/>
</dbReference>
<dbReference type="InterPro" id="IPR055197">
    <property type="entry name" value="PHDvar_NSD"/>
</dbReference>
<dbReference type="InterPro" id="IPR055198">
    <property type="entry name" value="NSD_PHD"/>
</dbReference>
<evidence type="ECO:0000256" key="6">
    <source>
        <dbReference type="ARBA" id="ARBA00023242"/>
    </source>
</evidence>
<feature type="domain" description="Zinc finger PHD-type" evidence="8">
    <location>
        <begin position="223"/>
        <end position="280"/>
    </location>
</feature>
<evidence type="ECO:0000256" key="1">
    <source>
        <dbReference type="ARBA" id="ARBA00004123"/>
    </source>
</evidence>
<dbReference type="InterPro" id="IPR022702">
    <property type="entry name" value="Cytosine_MeTrfase1_RFD"/>
</dbReference>
<feature type="compositionally biased region" description="Low complexity" evidence="7">
    <location>
        <begin position="962"/>
        <end position="971"/>
    </location>
</feature>
<dbReference type="InterPro" id="IPR058939">
    <property type="entry name" value="Mtase_EDM2"/>
</dbReference>
<feature type="domain" description="Zinc finger PHD-type" evidence="8">
    <location>
        <begin position="285"/>
        <end position="351"/>
    </location>
</feature>
<dbReference type="Pfam" id="PF23004">
    <property type="entry name" value="PHDvar_NSD"/>
    <property type="match status" value="1"/>
</dbReference>
<dbReference type="Gene3D" id="3.30.40.10">
    <property type="entry name" value="Zinc/RING finger domain, C3HC4 (zinc finger)"/>
    <property type="match status" value="2"/>
</dbReference>
<sequence length="1122" mass="127756">MASSDEEGEILSDTATDYEFLNQAGEHVSLACLPLFWQKDEVDDSANMRVFLSGYCDDGLRKIYKEIVAWKYELAYAQPEISVLCKDRRWAKLLKPRRRYEPVFRSILITVHCLHFVKHNLEATEESLSSQLSRVFSYYEVPPSEADYVNHIPVIRDAADHDKSLKDSELMRRLLSEQPLQRNVLQAESVPAPRPEFIVDEDTDDPCEDDELCEEEEDLFDTCCSICDNGGDILCCEGRCMRSFHASRQTGNFGEELCEGLGFSEALVKAIPNFICNNCKYQRHQCFICGKLGSSDINSNAEVFPCIAGNCGRFYHPTCVSKELQQRNDTQIENLDKKIAAGESFVCPAHRCFSCKQVENTTVAEMQFAVCRRCPKSYHRKCLPREIVFDTEAAAMNILPRAWDGLLPKRTLIYCLDHEIDPHLATPTRNHICFPVKEKMTEKLLTGSTVMQKRTNLDHSSLLSETTVGDIKKQAANEPTSIVDKNIVGSKFNNQKAYSSKLTNTLTAHLKNLSKPCPSSTGLGADSLIRHCKSISDRKICTVKHGSIHREKLNALESVKPFAKKQRASSPVSDIEMERRITTMMEKVDSSFDGYEFMKQRKMTSMYNSSNDLIDKTLTKGKVEVTVKAVREALQKLDNGGSVDDAKAVCSAEMLRQIPSWKNKLKIYIAPFMHGMHYSSYGRHFTKTEKLQEIVDRLHHYVQDGDMIVDFCCGANEFSCLMKKKLDSVGKKKCSFKNFDLFPTKNDFNFEQRDWFTVDPRDLLPGSQVVMGLNPPFGYKAALANKFINKALQFKPKLLILIVPPETQRLDRGKNRHLRYDLLWEDQHLLSGESFYFPGVFNASEQQISQWNNTTPPLYLWSHPDWTRKHREVADRCGHSEPCDKPPDCQPTPTKHLPEVQHPDWTWKHREVANRCGQSEPCDIPPNCQPTPTQHLPEVQQDVHVDFVNVYGNLPNVVDDVPGPVDNIYRPPRNPYSPPVSNPYSSPMSNPYSQPMSNPYSPPMSNSYSPPMSNRYSPPMSNPYSQPMSNRYIQPMSNRYSPPMSNPYSHPMSNVYGHHTSNVYGHHTSNVHNRPMSNVYSHSNVQRAEYPGPMYMARPMPRNVPGTGINNYRSMADMDISP</sequence>
<reference evidence="9 10" key="1">
    <citation type="submission" date="2024-03" db="EMBL/GenBank/DDBJ databases">
        <title>WGS assembly of Saponaria officinalis var. Norfolk2.</title>
        <authorList>
            <person name="Jenkins J."/>
            <person name="Shu S."/>
            <person name="Grimwood J."/>
            <person name="Barry K."/>
            <person name="Goodstein D."/>
            <person name="Schmutz J."/>
            <person name="Leebens-Mack J."/>
            <person name="Osbourn A."/>
        </authorList>
    </citation>
    <scope>NUCLEOTIDE SEQUENCE [LARGE SCALE GENOMIC DNA]</scope>
    <source>
        <strain evidence="10">cv. Norfolk2</strain>
        <strain evidence="9">JIC</strain>
        <tissue evidence="9">Leaf</tissue>
    </source>
</reference>
<dbReference type="EMBL" id="JBDFQZ010000014">
    <property type="protein sequence ID" value="KAK9663925.1"/>
    <property type="molecule type" value="Genomic_DNA"/>
</dbReference>
<keyword evidence="6" id="KW-0539">Nucleus</keyword>
<dbReference type="EMBL" id="JBDFQZ010000014">
    <property type="protein sequence ID" value="KAK9663927.1"/>
    <property type="molecule type" value="Genomic_DNA"/>
</dbReference>
<keyword evidence="4" id="KW-0863">Zinc-finger</keyword>
<dbReference type="InterPro" id="IPR013083">
    <property type="entry name" value="Znf_RING/FYVE/PHD"/>
</dbReference>
<comment type="subcellular location">
    <subcellularLocation>
        <location evidence="1">Nucleus</location>
    </subcellularLocation>
</comment>
<keyword evidence="3" id="KW-0677">Repeat</keyword>
<keyword evidence="2" id="KW-0479">Metal-binding</keyword>
<keyword evidence="5" id="KW-0862">Zinc</keyword>
<dbReference type="GO" id="GO:0006338">
    <property type="term" value="P:chromatin remodeling"/>
    <property type="evidence" value="ECO:0007669"/>
    <property type="project" value="UniProtKB-ARBA"/>
</dbReference>
<gene>
    <name evidence="9" type="ORF">RND81_14G006700</name>
</gene>
<feature type="domain" description="Zinc finger PHD-type" evidence="8">
    <location>
        <begin position="352"/>
        <end position="419"/>
    </location>
</feature>
<dbReference type="Proteomes" id="UP001443914">
    <property type="component" value="Unassembled WGS sequence"/>
</dbReference>
<dbReference type="Pfam" id="PF26055">
    <property type="entry name" value="Mtase_EDM2"/>
    <property type="match status" value="1"/>
</dbReference>
<evidence type="ECO:0000256" key="5">
    <source>
        <dbReference type="ARBA" id="ARBA00022833"/>
    </source>
</evidence>
<name>A0AAW1GJH8_SAPOF</name>
<evidence type="ECO:0000256" key="2">
    <source>
        <dbReference type="ARBA" id="ARBA00022723"/>
    </source>
</evidence>
<dbReference type="PANTHER" id="PTHR46235">
    <property type="entry name" value="PHD FINGER-CONTAINING PROTEIN DDB_G0268158"/>
    <property type="match status" value="1"/>
</dbReference>
<dbReference type="CDD" id="cd15565">
    <property type="entry name" value="PHD2_NSD"/>
    <property type="match status" value="1"/>
</dbReference>
<dbReference type="EMBL" id="JBDFQZ010000014">
    <property type="protein sequence ID" value="KAK9663926.1"/>
    <property type="molecule type" value="Genomic_DNA"/>
</dbReference>
<dbReference type="GO" id="GO:0005634">
    <property type="term" value="C:nucleus"/>
    <property type="evidence" value="ECO:0007669"/>
    <property type="project" value="UniProtKB-SubCell"/>
</dbReference>
<comment type="caution">
    <text evidence="9">The sequence shown here is derived from an EMBL/GenBank/DDBJ whole genome shotgun (WGS) entry which is preliminary data.</text>
</comment>
<evidence type="ECO:0000256" key="4">
    <source>
        <dbReference type="ARBA" id="ARBA00022771"/>
    </source>
</evidence>
<dbReference type="SMART" id="SM00249">
    <property type="entry name" value="PHD"/>
    <property type="match status" value="3"/>
</dbReference>
<keyword evidence="10" id="KW-1185">Reference proteome</keyword>
<evidence type="ECO:0000259" key="8">
    <source>
        <dbReference type="SMART" id="SM00249"/>
    </source>
</evidence>
<dbReference type="AlphaFoldDB" id="A0AAW1GJH8"/>
<proteinExistence type="predicted"/>